<evidence type="ECO:0000313" key="2">
    <source>
        <dbReference type="EMBL" id="OUE07488.1"/>
    </source>
</evidence>
<feature type="transmembrane region" description="Helical" evidence="1">
    <location>
        <begin position="47"/>
        <end position="67"/>
    </location>
</feature>
<name>A0A251XQS6_9MICO</name>
<organism evidence="2 3">
    <name type="scientific">Clavibacter michiganensis</name>
    <dbReference type="NCBI Taxonomy" id="28447"/>
    <lineage>
        <taxon>Bacteria</taxon>
        <taxon>Bacillati</taxon>
        <taxon>Actinomycetota</taxon>
        <taxon>Actinomycetes</taxon>
        <taxon>Micrococcales</taxon>
        <taxon>Microbacteriaceae</taxon>
        <taxon>Clavibacter</taxon>
    </lineage>
</organism>
<dbReference type="PROSITE" id="PS51257">
    <property type="entry name" value="PROKAR_LIPOPROTEIN"/>
    <property type="match status" value="1"/>
</dbReference>
<dbReference type="Proteomes" id="UP000195106">
    <property type="component" value="Unassembled WGS sequence"/>
</dbReference>
<reference evidence="2 3" key="1">
    <citation type="submission" date="2016-08" db="EMBL/GenBank/DDBJ databases">
        <title>Genome sequence of Clavibacter michiganensis spp. strain CASJ009.</title>
        <authorList>
            <person name="Thapa S.P."/>
            <person name="Coaker G."/>
        </authorList>
    </citation>
    <scope>NUCLEOTIDE SEQUENCE [LARGE SCALE GENOMIC DNA]</scope>
    <source>
        <strain evidence="2">CASJ009</strain>
    </source>
</reference>
<proteinExistence type="predicted"/>
<evidence type="ECO:0000256" key="1">
    <source>
        <dbReference type="SAM" id="Phobius"/>
    </source>
</evidence>
<dbReference type="EMBL" id="MDHJ01000001">
    <property type="protein sequence ID" value="OUE07488.1"/>
    <property type="molecule type" value="Genomic_DNA"/>
</dbReference>
<keyword evidence="1" id="KW-0472">Membrane</keyword>
<dbReference type="AlphaFoldDB" id="A0A251XQS6"/>
<protein>
    <submittedName>
        <fullName evidence="2">Uncharacterized protein</fullName>
    </submittedName>
</protein>
<keyword evidence="1" id="KW-1133">Transmembrane helix</keyword>
<keyword evidence="1" id="KW-0812">Transmembrane</keyword>
<evidence type="ECO:0000313" key="3">
    <source>
        <dbReference type="Proteomes" id="UP000195106"/>
    </source>
</evidence>
<dbReference type="RefSeq" id="WP_094114760.1">
    <property type="nucleotide sequence ID" value="NZ_PSTS01000026.1"/>
</dbReference>
<comment type="caution">
    <text evidence="2">The sequence shown here is derived from an EMBL/GenBank/DDBJ whole genome shotgun (WGS) entry which is preliminary data.</text>
</comment>
<gene>
    <name evidence="2" type="ORF">CMsap09_00970</name>
</gene>
<accession>A0A251XQS6</accession>
<sequence length="80" mass="8215">MRIRPRALWGAAAVVLLALGVLAVGVWSGGCRDYAGIPGECWAEPSLGWPGAVLAAVVCASAAALCIRRATRSTPRRPGS</sequence>